<dbReference type="RefSeq" id="WP_271185405.1">
    <property type="nucleotide sequence ID" value="NZ_BSFE01000001.1"/>
</dbReference>
<protein>
    <submittedName>
        <fullName evidence="2">Uncharacterized protein</fullName>
    </submittedName>
</protein>
<evidence type="ECO:0000256" key="1">
    <source>
        <dbReference type="SAM" id="Phobius"/>
    </source>
</evidence>
<comment type="caution">
    <text evidence="2">The sequence shown here is derived from an EMBL/GenBank/DDBJ whole genome shotgun (WGS) entry which is preliminary data.</text>
</comment>
<organism evidence="2 3">
    <name type="scientific">Maricaulis virginensis</name>
    <dbReference type="NCBI Taxonomy" id="144022"/>
    <lineage>
        <taxon>Bacteria</taxon>
        <taxon>Pseudomonadati</taxon>
        <taxon>Pseudomonadota</taxon>
        <taxon>Alphaproteobacteria</taxon>
        <taxon>Maricaulales</taxon>
        <taxon>Maricaulaceae</taxon>
        <taxon>Maricaulis</taxon>
    </lineage>
</organism>
<dbReference type="EMBL" id="BSFE01000001">
    <property type="protein sequence ID" value="GLK51012.1"/>
    <property type="molecule type" value="Genomic_DNA"/>
</dbReference>
<proteinExistence type="predicted"/>
<name>A0A9W6MMB1_9PROT</name>
<reference evidence="2" key="2">
    <citation type="submission" date="2023-01" db="EMBL/GenBank/DDBJ databases">
        <authorList>
            <person name="Sun Q."/>
            <person name="Evtushenko L."/>
        </authorList>
    </citation>
    <scope>NUCLEOTIDE SEQUENCE</scope>
    <source>
        <strain evidence="2">VKM B-1513</strain>
    </source>
</reference>
<dbReference type="Proteomes" id="UP001143486">
    <property type="component" value="Unassembled WGS sequence"/>
</dbReference>
<feature type="transmembrane region" description="Helical" evidence="1">
    <location>
        <begin position="486"/>
        <end position="505"/>
    </location>
</feature>
<dbReference type="AlphaFoldDB" id="A0A9W6MMB1"/>
<keyword evidence="3" id="KW-1185">Reference proteome</keyword>
<keyword evidence="1" id="KW-1133">Transmembrane helix</keyword>
<feature type="transmembrane region" description="Helical" evidence="1">
    <location>
        <begin position="73"/>
        <end position="91"/>
    </location>
</feature>
<reference evidence="2" key="1">
    <citation type="journal article" date="2014" name="Int. J. Syst. Evol. Microbiol.">
        <title>Complete genome sequence of Corynebacterium casei LMG S-19264T (=DSM 44701T), isolated from a smear-ripened cheese.</title>
        <authorList>
            <consortium name="US DOE Joint Genome Institute (JGI-PGF)"/>
            <person name="Walter F."/>
            <person name="Albersmeier A."/>
            <person name="Kalinowski J."/>
            <person name="Ruckert C."/>
        </authorList>
    </citation>
    <scope>NUCLEOTIDE SEQUENCE</scope>
    <source>
        <strain evidence="2">VKM B-1513</strain>
    </source>
</reference>
<accession>A0A9W6MMB1</accession>
<keyword evidence="1" id="KW-0472">Membrane</keyword>
<keyword evidence="1" id="KW-0812">Transmembrane</keyword>
<sequence>MAETVHADTDRAEPRRRPDAEAYWRSGLTHAEATRRERAETWREETRSPWEASPPGLVVWLVWRALYKGFQPLWLILSLLAAGWFGGQWLIGRGDLDPPPADESASGRLSVAIAAAVPPGMDPRAFWEDRLDAALDGDRRRRADIDRFRAWAALGPDLIGRDRLALESLAGDGDAAALDAQLRAGPPWERQALMDRALSERLAAGRSAGLEPPELVLAPERLRQRHDRALFLWSIADTSARAFFRGRARGEFEMRSLPGLVAEDVAGDTRLYGGVRHFVIQACAHRAAAFEGCDAAIIPDAPADTLSFGLAAVEAGLVQLQISPSVAMSGAEILQAAGRAGRLTEDFRSALEADLAAVLSSGEALAALSATGLRADIAFAAPDQTALLLRGRIDARTREGAGPLSEMLRDIAAIRAQTSPAVAIRLLDGLAGPDDVRRLRGLVDMAGGRVLAVRELLGEAALTVVEPAIPAPVVESADQDRLKRNAMLALISAAVVVLLTLVRLATPRRIRLGARTNLADAWMSRLTLGRKT</sequence>
<evidence type="ECO:0000313" key="2">
    <source>
        <dbReference type="EMBL" id="GLK51012.1"/>
    </source>
</evidence>
<evidence type="ECO:0000313" key="3">
    <source>
        <dbReference type="Proteomes" id="UP001143486"/>
    </source>
</evidence>
<gene>
    <name evidence="2" type="ORF">GCM10017621_05200</name>
</gene>